<reference evidence="1 2" key="1">
    <citation type="journal article" date="2019" name="Sci. Rep.">
        <title>Orb-weaving spider Araneus ventricosus genome elucidates the spidroin gene catalogue.</title>
        <authorList>
            <person name="Kono N."/>
            <person name="Nakamura H."/>
            <person name="Ohtoshi R."/>
            <person name="Moran D.A.P."/>
            <person name="Shinohara A."/>
            <person name="Yoshida Y."/>
            <person name="Fujiwara M."/>
            <person name="Mori M."/>
            <person name="Tomita M."/>
            <person name="Arakawa K."/>
        </authorList>
    </citation>
    <scope>NUCLEOTIDE SEQUENCE [LARGE SCALE GENOMIC DNA]</scope>
</reference>
<keyword evidence="2" id="KW-1185">Reference proteome</keyword>
<dbReference type="Proteomes" id="UP000499080">
    <property type="component" value="Unassembled WGS sequence"/>
</dbReference>
<gene>
    <name evidence="1" type="ORF">AVEN_36822_1</name>
</gene>
<organism evidence="1 2">
    <name type="scientific">Araneus ventricosus</name>
    <name type="common">Orbweaver spider</name>
    <name type="synonym">Epeira ventricosa</name>
    <dbReference type="NCBI Taxonomy" id="182803"/>
    <lineage>
        <taxon>Eukaryota</taxon>
        <taxon>Metazoa</taxon>
        <taxon>Ecdysozoa</taxon>
        <taxon>Arthropoda</taxon>
        <taxon>Chelicerata</taxon>
        <taxon>Arachnida</taxon>
        <taxon>Araneae</taxon>
        <taxon>Araneomorphae</taxon>
        <taxon>Entelegynae</taxon>
        <taxon>Araneoidea</taxon>
        <taxon>Araneidae</taxon>
        <taxon>Araneus</taxon>
    </lineage>
</organism>
<name>A0A4Y2Q6R2_ARAVE</name>
<sequence>MCFSEVRKFCRYTVNITVIGSYESLEELKIRQLRKQKISVWITVFNSHAIARVDIEDAVDSNRYVKNLERVQVNPLSNDLSITVYARYSVVTSNYSGLLFAWYNW</sequence>
<protein>
    <submittedName>
        <fullName evidence="1">Uncharacterized protein</fullName>
    </submittedName>
</protein>
<evidence type="ECO:0000313" key="2">
    <source>
        <dbReference type="Proteomes" id="UP000499080"/>
    </source>
</evidence>
<proteinExistence type="predicted"/>
<dbReference type="AlphaFoldDB" id="A0A4Y2Q6R2"/>
<evidence type="ECO:0000313" key="1">
    <source>
        <dbReference type="EMBL" id="GBN58287.1"/>
    </source>
</evidence>
<comment type="caution">
    <text evidence="1">The sequence shown here is derived from an EMBL/GenBank/DDBJ whole genome shotgun (WGS) entry which is preliminary data.</text>
</comment>
<accession>A0A4Y2Q6R2</accession>
<dbReference type="EMBL" id="BGPR01136628">
    <property type="protein sequence ID" value="GBN58287.1"/>
    <property type="molecule type" value="Genomic_DNA"/>
</dbReference>